<gene>
    <name evidence="6" type="ORF">PMH09_20590</name>
</gene>
<feature type="DNA-binding region" description="OmpR/PhoB-type" evidence="3">
    <location>
        <begin position="124"/>
        <end position="223"/>
    </location>
</feature>
<evidence type="ECO:0000256" key="3">
    <source>
        <dbReference type="PROSITE-ProRule" id="PRU01091"/>
    </source>
</evidence>
<dbReference type="SMART" id="SM00073">
    <property type="entry name" value="HPT"/>
    <property type="match status" value="1"/>
</dbReference>
<keyword evidence="7" id="KW-1185">Reference proteome</keyword>
<dbReference type="PROSITE" id="PS51755">
    <property type="entry name" value="OMPR_PHOB"/>
    <property type="match status" value="1"/>
</dbReference>
<feature type="domain" description="Response regulatory" evidence="4">
    <location>
        <begin position="358"/>
        <end position="479"/>
    </location>
</feature>
<dbReference type="InterPro" id="IPR001867">
    <property type="entry name" value="OmpR/PhoB-type_DNA-bd"/>
</dbReference>
<sequence>MKILLVEDDRALAELLHHELSDRHYLVDFAADGQSGWQLAEGLAYDLILLDIGLPKLNGIEFCQQRRERGDRTPILLMTSQESSQQKVTGLDAGADDYLIKPFQLDELLARIRALLRRGDDTRLPVLAWDKLRLDPNQCQVTYDRSPLKLTAKEYELLELFLRHPQQIFSKSALLDRLWLFEDPPSDNAVRTHIKSLRQKLKKAGDDGNTIETIYGLGYRLNPALESSSSSTQHPAEVSPEFLPIWRRYQPHYCDRLQTIQTVLCDLEKSPQWRDRLKLAIREAHTLAGSLGSFGLNQLSQTAGTIETALQNASAPDGLAIALSPHMKELYRGLCQTTQSTLQVMPNATRPSLPESPQLLIVEADIPFNQSLSAEAERARFNPHLVTTLEEAKTMFFSQRSLGKELPDLVLLDLALPQTSKTEILRWISQLAEYPIPVVVLADDDTLENRVAVVRAGGQGFLYKPISPQKAIASLEPWIKPEGCTSPHLLIVDDDRQLLDYLQQILAPWGLHSTLLGDPQQFWAYLKKVQPNLILLDIEMPEVSGIELCQVLRNDPQWMSLPVLFLSSHGDPETIERVFWAGGDDYIQKPIVEPQLIARIFNRLERLFATRRRSIKKG</sequence>
<dbReference type="InterPro" id="IPR011006">
    <property type="entry name" value="CheY-like_superfamily"/>
</dbReference>
<dbReference type="Pfam" id="PF00072">
    <property type="entry name" value="Response_reg"/>
    <property type="match status" value="3"/>
</dbReference>
<dbReference type="SMART" id="SM00448">
    <property type="entry name" value="REC"/>
    <property type="match status" value="3"/>
</dbReference>
<proteinExistence type="predicted"/>
<dbReference type="InterPro" id="IPR039420">
    <property type="entry name" value="WalR-like"/>
</dbReference>
<feature type="domain" description="OmpR/PhoB-type" evidence="5">
    <location>
        <begin position="124"/>
        <end position="223"/>
    </location>
</feature>
<dbReference type="Gene3D" id="6.10.250.690">
    <property type="match status" value="1"/>
</dbReference>
<comment type="caution">
    <text evidence="6">The sequence shown here is derived from an EMBL/GenBank/DDBJ whole genome shotgun (WGS) entry which is preliminary data.</text>
</comment>
<evidence type="ECO:0000256" key="2">
    <source>
        <dbReference type="PROSITE-ProRule" id="PRU00169"/>
    </source>
</evidence>
<name>A0ABT7C3D0_9CYAN</name>
<evidence type="ECO:0000313" key="7">
    <source>
        <dbReference type="Proteomes" id="UP001232992"/>
    </source>
</evidence>
<dbReference type="RefSeq" id="WP_283760227.1">
    <property type="nucleotide sequence ID" value="NZ_JAQOSQ010000040.1"/>
</dbReference>
<dbReference type="InterPro" id="IPR001789">
    <property type="entry name" value="Sig_transdc_resp-reg_receiver"/>
</dbReference>
<dbReference type="Pfam" id="PF01627">
    <property type="entry name" value="Hpt"/>
    <property type="match status" value="1"/>
</dbReference>
<dbReference type="Proteomes" id="UP001232992">
    <property type="component" value="Unassembled WGS sequence"/>
</dbReference>
<evidence type="ECO:0000313" key="6">
    <source>
        <dbReference type="EMBL" id="MDJ1185587.1"/>
    </source>
</evidence>
<accession>A0ABT7C3D0</accession>
<feature type="modified residue" description="4-aspartylphosphate" evidence="2">
    <location>
        <position position="413"/>
    </location>
</feature>
<dbReference type="SUPFAM" id="SSF47226">
    <property type="entry name" value="Histidine-containing phosphotransfer domain, HPT domain"/>
    <property type="match status" value="1"/>
</dbReference>
<dbReference type="SUPFAM" id="SSF52172">
    <property type="entry name" value="CheY-like"/>
    <property type="match status" value="3"/>
</dbReference>
<feature type="modified residue" description="4-aspartylphosphate" evidence="2">
    <location>
        <position position="51"/>
    </location>
</feature>
<feature type="modified residue" description="4-aspartylphosphate" evidence="2">
    <location>
        <position position="537"/>
    </location>
</feature>
<evidence type="ECO:0000259" key="5">
    <source>
        <dbReference type="PROSITE" id="PS51755"/>
    </source>
</evidence>
<dbReference type="PANTHER" id="PTHR48111">
    <property type="entry name" value="REGULATOR OF RPOS"/>
    <property type="match status" value="1"/>
</dbReference>
<evidence type="ECO:0000259" key="4">
    <source>
        <dbReference type="PROSITE" id="PS50110"/>
    </source>
</evidence>
<dbReference type="InterPro" id="IPR036641">
    <property type="entry name" value="HPT_dom_sf"/>
</dbReference>
<dbReference type="Pfam" id="PF00486">
    <property type="entry name" value="Trans_reg_C"/>
    <property type="match status" value="1"/>
</dbReference>
<protein>
    <submittedName>
        <fullName evidence="6">Response regulator</fullName>
    </submittedName>
</protein>
<dbReference type="SMART" id="SM00862">
    <property type="entry name" value="Trans_reg_C"/>
    <property type="match status" value="1"/>
</dbReference>
<dbReference type="Gene3D" id="1.20.120.160">
    <property type="entry name" value="HPT domain"/>
    <property type="match status" value="1"/>
</dbReference>
<dbReference type="InterPro" id="IPR036388">
    <property type="entry name" value="WH-like_DNA-bd_sf"/>
</dbReference>
<keyword evidence="1 3" id="KW-0238">DNA-binding</keyword>
<dbReference type="PROSITE" id="PS50110">
    <property type="entry name" value="RESPONSE_REGULATORY"/>
    <property type="match status" value="3"/>
</dbReference>
<feature type="domain" description="Response regulatory" evidence="4">
    <location>
        <begin position="488"/>
        <end position="604"/>
    </location>
</feature>
<organism evidence="6 7">
    <name type="scientific">Roseofilum casamattae BLCC-M143</name>
    <dbReference type="NCBI Taxonomy" id="3022442"/>
    <lineage>
        <taxon>Bacteria</taxon>
        <taxon>Bacillati</taxon>
        <taxon>Cyanobacteriota</taxon>
        <taxon>Cyanophyceae</taxon>
        <taxon>Desertifilales</taxon>
        <taxon>Desertifilaceae</taxon>
        <taxon>Roseofilum</taxon>
        <taxon>Roseofilum casamattae</taxon>
    </lineage>
</organism>
<dbReference type="EMBL" id="JAQOSQ010000040">
    <property type="protein sequence ID" value="MDJ1185587.1"/>
    <property type="molecule type" value="Genomic_DNA"/>
</dbReference>
<keyword evidence="2" id="KW-0597">Phosphoprotein</keyword>
<dbReference type="PANTHER" id="PTHR48111:SF15">
    <property type="entry name" value="OMPR SUBFAMILY"/>
    <property type="match status" value="1"/>
</dbReference>
<dbReference type="CDD" id="cd00156">
    <property type="entry name" value="REC"/>
    <property type="match status" value="2"/>
</dbReference>
<feature type="domain" description="Response regulatory" evidence="4">
    <location>
        <begin position="2"/>
        <end position="116"/>
    </location>
</feature>
<reference evidence="6 7" key="1">
    <citation type="submission" date="2023-01" db="EMBL/GenBank/DDBJ databases">
        <title>Novel diversity within Roseofilum (Cyanobacteria; Desertifilaceae) from marine benthic mats with descriptions of four novel species.</title>
        <authorList>
            <person name="Wang Y."/>
            <person name="Berthold D.E."/>
            <person name="Hu J."/>
            <person name="Lefler F.W."/>
            <person name="Laughinghouse H.D. IV."/>
        </authorList>
    </citation>
    <scope>NUCLEOTIDE SEQUENCE [LARGE SCALE GENOMIC DNA]</scope>
    <source>
        <strain evidence="6 7">BLCC-M143</strain>
    </source>
</reference>
<dbReference type="Gene3D" id="1.10.10.10">
    <property type="entry name" value="Winged helix-like DNA-binding domain superfamily/Winged helix DNA-binding domain"/>
    <property type="match status" value="1"/>
</dbReference>
<dbReference type="CDD" id="cd00383">
    <property type="entry name" value="trans_reg_C"/>
    <property type="match status" value="1"/>
</dbReference>
<evidence type="ECO:0000256" key="1">
    <source>
        <dbReference type="ARBA" id="ARBA00023125"/>
    </source>
</evidence>
<dbReference type="InterPro" id="IPR008207">
    <property type="entry name" value="Sig_transdc_His_kin_Hpt_dom"/>
</dbReference>
<dbReference type="Gene3D" id="3.40.50.2300">
    <property type="match status" value="3"/>
</dbReference>